<dbReference type="GO" id="GO:0004826">
    <property type="term" value="F:phenylalanine-tRNA ligase activity"/>
    <property type="evidence" value="ECO:0007669"/>
    <property type="project" value="UniProtKB-UniRule"/>
</dbReference>
<dbReference type="PANTHER" id="PTHR11538">
    <property type="entry name" value="PHENYLALANYL-TRNA SYNTHETASE"/>
    <property type="match status" value="1"/>
</dbReference>
<dbReference type="AlphaFoldDB" id="A0AAT9GUG0"/>
<comment type="cofactor">
    <cofactor evidence="11">
        <name>Mg(2+)</name>
        <dbReference type="ChEBI" id="CHEBI:18420"/>
    </cofactor>
    <text evidence="11">Binds 2 magnesium ions per tetramer.</text>
</comment>
<evidence type="ECO:0000256" key="7">
    <source>
        <dbReference type="ARBA" id="ARBA00022840"/>
    </source>
</evidence>
<keyword evidence="7 11" id="KW-0067">ATP-binding</keyword>
<proteinExistence type="inferred from homology"/>
<dbReference type="InterPro" id="IPR036390">
    <property type="entry name" value="WH_DNA-bd_sf"/>
</dbReference>
<protein>
    <recommendedName>
        <fullName evidence="11">Phenylalanine--tRNA ligase alpha subunit</fullName>
        <ecNumber evidence="11">6.1.1.20</ecNumber>
    </recommendedName>
    <alternativeName>
        <fullName evidence="11">Phenylalanyl-tRNA synthetase alpha subunit</fullName>
        <shortName evidence="11">PheRS</shortName>
    </alternativeName>
</protein>
<feature type="binding site" evidence="11">
    <location>
        <position position="309"/>
    </location>
    <ligand>
        <name>L-phenylalanine</name>
        <dbReference type="ChEBI" id="CHEBI:58095"/>
    </ligand>
</feature>
<dbReference type="Pfam" id="PF01978">
    <property type="entry name" value="TrmB"/>
    <property type="match status" value="1"/>
</dbReference>
<dbReference type="InterPro" id="IPR022917">
    <property type="entry name" value="Phe_tRNA_ligase_alpha_bac/arc"/>
</dbReference>
<feature type="domain" description="Aminoacyl-transfer RNA synthetases class-II family profile" evidence="12">
    <location>
        <begin position="223"/>
        <end position="452"/>
    </location>
</feature>
<keyword evidence="9 11" id="KW-0648">Protein biosynthesis</keyword>
<dbReference type="InterPro" id="IPR004529">
    <property type="entry name" value="Phe-tRNA-synth_IIc_asu"/>
</dbReference>
<dbReference type="EMBL" id="AP031322">
    <property type="protein sequence ID" value="BFH74439.1"/>
    <property type="molecule type" value="Genomic_DNA"/>
</dbReference>
<feature type="binding site" evidence="11">
    <location>
        <position position="388"/>
    </location>
    <ligand>
        <name>L-phenylalanine</name>
        <dbReference type="ChEBI" id="CHEBI:58095"/>
    </ligand>
</feature>
<dbReference type="GO" id="GO:0000287">
    <property type="term" value="F:magnesium ion binding"/>
    <property type="evidence" value="ECO:0007669"/>
    <property type="project" value="UniProtKB-UniRule"/>
</dbReference>
<dbReference type="Pfam" id="PF01409">
    <property type="entry name" value="tRNA-synt_2d"/>
    <property type="match status" value="1"/>
</dbReference>
<dbReference type="InterPro" id="IPR006195">
    <property type="entry name" value="aa-tRNA-synth_II"/>
</dbReference>
<comment type="caution">
    <text evidence="11">Lacks conserved residue(s) required for the propagation of feature annotation.</text>
</comment>
<dbReference type="GO" id="GO:0006432">
    <property type="term" value="P:phenylalanyl-tRNA aminoacylation"/>
    <property type="evidence" value="ECO:0007669"/>
    <property type="project" value="UniProtKB-UniRule"/>
</dbReference>
<dbReference type="GeneID" id="92355339"/>
<dbReference type="EC" id="6.1.1.20" evidence="11"/>
<dbReference type="SUPFAM" id="SSF46785">
    <property type="entry name" value="Winged helix' DNA-binding domain"/>
    <property type="match status" value="1"/>
</dbReference>
<evidence type="ECO:0000259" key="12">
    <source>
        <dbReference type="PROSITE" id="PS50862"/>
    </source>
</evidence>
<evidence type="ECO:0000256" key="5">
    <source>
        <dbReference type="ARBA" id="ARBA00022723"/>
    </source>
</evidence>
<dbReference type="GO" id="GO:0005737">
    <property type="term" value="C:cytoplasm"/>
    <property type="evidence" value="ECO:0007669"/>
    <property type="project" value="UniProtKB-SubCell"/>
</dbReference>
<dbReference type="NCBIfam" id="TIGR00468">
    <property type="entry name" value="pheS"/>
    <property type="match status" value="1"/>
</dbReference>
<comment type="subunit">
    <text evidence="11">Tetramer of two alpha and two beta subunits.</text>
</comment>
<comment type="similarity">
    <text evidence="2 11">Belongs to the class-II aminoacyl-tRNA synthetase family. Phe-tRNA synthetase alpha subunit type 2 subfamily.</text>
</comment>
<dbReference type="Gene3D" id="1.10.10.10">
    <property type="entry name" value="Winged helix-like DNA-binding domain superfamily/Winged helix DNA-binding domain"/>
    <property type="match status" value="1"/>
</dbReference>
<feature type="binding site" evidence="11">
    <location>
        <begin position="348"/>
        <end position="350"/>
    </location>
    <ligand>
        <name>L-phenylalanine</name>
        <dbReference type="ChEBI" id="CHEBI:58095"/>
    </ligand>
</feature>
<keyword evidence="6 11" id="KW-0547">Nucleotide-binding</keyword>
<feature type="binding site" evidence="11">
    <location>
        <position position="390"/>
    </location>
    <ligand>
        <name>Mg(2+)</name>
        <dbReference type="ChEBI" id="CHEBI:18420"/>
        <note>ligand shared with heterodimeric partner</note>
    </ligand>
</feature>
<dbReference type="InterPro" id="IPR002319">
    <property type="entry name" value="Phenylalanyl-tRNA_Synthase"/>
</dbReference>
<dbReference type="GO" id="GO:0000049">
    <property type="term" value="F:tRNA binding"/>
    <property type="evidence" value="ECO:0007669"/>
    <property type="project" value="InterPro"/>
</dbReference>
<evidence type="ECO:0000256" key="11">
    <source>
        <dbReference type="HAMAP-Rule" id="MF_00282"/>
    </source>
</evidence>
<organism evidence="13">
    <name type="scientific">Sulfurisphaera javensis</name>
    <dbReference type="NCBI Taxonomy" id="2049879"/>
    <lineage>
        <taxon>Archaea</taxon>
        <taxon>Thermoproteota</taxon>
        <taxon>Thermoprotei</taxon>
        <taxon>Sulfolobales</taxon>
        <taxon>Sulfolobaceae</taxon>
        <taxon>Sulfurisphaera</taxon>
    </lineage>
</organism>
<evidence type="ECO:0000256" key="9">
    <source>
        <dbReference type="ARBA" id="ARBA00022917"/>
    </source>
</evidence>
<dbReference type="PROSITE" id="PS50862">
    <property type="entry name" value="AA_TRNA_LIGASE_II"/>
    <property type="match status" value="1"/>
</dbReference>
<evidence type="ECO:0000256" key="3">
    <source>
        <dbReference type="ARBA" id="ARBA00022490"/>
    </source>
</evidence>
<comment type="subcellular location">
    <subcellularLocation>
        <location evidence="1 11">Cytoplasm</location>
    </subcellularLocation>
</comment>
<dbReference type="HAMAP" id="MF_00282">
    <property type="entry name" value="Phe_tRNA_synth_alpha2"/>
    <property type="match status" value="1"/>
</dbReference>
<accession>A0AAT9GUG0</accession>
<comment type="catalytic activity">
    <reaction evidence="11">
        <text>tRNA(Phe) + L-phenylalanine + ATP = L-phenylalanyl-tRNA(Phe) + AMP + diphosphate + H(+)</text>
        <dbReference type="Rhea" id="RHEA:19413"/>
        <dbReference type="Rhea" id="RHEA-COMP:9668"/>
        <dbReference type="Rhea" id="RHEA-COMP:9699"/>
        <dbReference type="ChEBI" id="CHEBI:15378"/>
        <dbReference type="ChEBI" id="CHEBI:30616"/>
        <dbReference type="ChEBI" id="CHEBI:33019"/>
        <dbReference type="ChEBI" id="CHEBI:58095"/>
        <dbReference type="ChEBI" id="CHEBI:78442"/>
        <dbReference type="ChEBI" id="CHEBI:78531"/>
        <dbReference type="ChEBI" id="CHEBI:456215"/>
        <dbReference type="EC" id="6.1.1.20"/>
    </reaction>
</comment>
<dbReference type="NCBIfam" id="NF003210">
    <property type="entry name" value="PRK04172.1"/>
    <property type="match status" value="1"/>
</dbReference>
<dbReference type="InterPro" id="IPR002831">
    <property type="entry name" value="Tscrpt_reg_TrmB_N"/>
</dbReference>
<evidence type="ECO:0000313" key="13">
    <source>
        <dbReference type="EMBL" id="BFH74439.1"/>
    </source>
</evidence>
<evidence type="ECO:0000256" key="2">
    <source>
        <dbReference type="ARBA" id="ARBA00006703"/>
    </source>
</evidence>
<keyword evidence="3 11" id="KW-0963">Cytoplasm</keyword>
<evidence type="ECO:0000256" key="6">
    <source>
        <dbReference type="ARBA" id="ARBA00022741"/>
    </source>
</evidence>
<sequence>MLSENEIKILEYLAKVKEASAENISKQLNIPLDTVFSISRLLKEKGYIELEEKEHIKYELTEEGKRRLNEGFPEEKLLNTLAGKEGKIKDLKEKIGKDFDIAIGWAKRKGLIKIEDDNIIPLVQVYEAKEEKEALKKPEDAKEEIIQQLLYRKMLIKKTEKELYLRLIKETVETKPSITFLTSELLVSGEWRKYTLREYNVEAFPPFYSLGKKHFFKEFLEKLRDLMKELGFKEVYSDYIEMEFYNFDLLFQAQDHPAREIHDSFAITGKGKIADEKLIEKVRQIHEKGWKYTWDVNIAMRLMLRSQTTATTARVLASRPKPPIKVFTIGKVFRPDSIDATHLIEFHQLDGLVIEDGYNFRDLLGTLKEIFNGIGIKEIKFKPAYFPFTEPSVEVYGKIEGLGWVEMSGAGLLRPEILEAVNISSSAGAWGIGIDRLAMLLFGLKDIRLLYASDVEYLRNRKVDINAYY</sequence>
<keyword evidence="5 11" id="KW-0479">Metal-binding</keyword>
<dbReference type="KEGG" id="sjv:SJAV_23830"/>
<dbReference type="RefSeq" id="WP_369609949.1">
    <property type="nucleotide sequence ID" value="NZ_AP031322.1"/>
</dbReference>
<dbReference type="GO" id="GO:0005524">
    <property type="term" value="F:ATP binding"/>
    <property type="evidence" value="ECO:0007669"/>
    <property type="project" value="UniProtKB-UniRule"/>
</dbReference>
<evidence type="ECO:0000256" key="10">
    <source>
        <dbReference type="ARBA" id="ARBA00023146"/>
    </source>
</evidence>
<dbReference type="CDD" id="cd00496">
    <property type="entry name" value="PheRS_alpha_core"/>
    <property type="match status" value="1"/>
</dbReference>
<reference evidence="13" key="1">
    <citation type="submission" date="2024-03" db="EMBL/GenBank/DDBJ databases">
        <title>Complete genome sequence of Sulfurisphaera javensis strain KD-1.</title>
        <authorList>
            <person name="Sakai H."/>
            <person name="Nur N."/>
            <person name="Suwanto A."/>
            <person name="Kurosawa N."/>
        </authorList>
    </citation>
    <scope>NUCLEOTIDE SEQUENCE</scope>
    <source>
        <strain evidence="13">KD-1</strain>
    </source>
</reference>
<dbReference type="InterPro" id="IPR036388">
    <property type="entry name" value="WH-like_DNA-bd_sf"/>
</dbReference>
<dbReference type="InterPro" id="IPR045864">
    <property type="entry name" value="aa-tRNA-synth_II/BPL/LPL"/>
</dbReference>
<dbReference type="Gene3D" id="3.30.930.10">
    <property type="entry name" value="Bira Bifunctional Protein, Domain 2"/>
    <property type="match status" value="1"/>
</dbReference>
<dbReference type="SUPFAM" id="SSF55681">
    <property type="entry name" value="Class II aaRS and biotin synthetases"/>
    <property type="match status" value="1"/>
</dbReference>
<gene>
    <name evidence="11" type="primary">pheS</name>
    <name evidence="13" type="ORF">SJAV_23830</name>
</gene>
<keyword evidence="4 11" id="KW-0436">Ligase</keyword>
<evidence type="ECO:0000256" key="1">
    <source>
        <dbReference type="ARBA" id="ARBA00004496"/>
    </source>
</evidence>
<keyword evidence="10 11" id="KW-0030">Aminoacyl-tRNA synthetase</keyword>
<keyword evidence="8 11" id="KW-0460">Magnesium</keyword>
<name>A0AAT9GUG0_9CREN</name>
<evidence type="ECO:0000256" key="8">
    <source>
        <dbReference type="ARBA" id="ARBA00022842"/>
    </source>
</evidence>
<evidence type="ECO:0000256" key="4">
    <source>
        <dbReference type="ARBA" id="ARBA00022598"/>
    </source>
</evidence>
<dbReference type="PANTHER" id="PTHR11538:SF40">
    <property type="entry name" value="PHENYLALANINE--TRNA LIGASE ALPHA SUBUNIT"/>
    <property type="match status" value="1"/>
</dbReference>